<evidence type="ECO:0000259" key="7">
    <source>
        <dbReference type="Pfam" id="PF00291"/>
    </source>
</evidence>
<proteinExistence type="inferred from homology"/>
<evidence type="ECO:0000256" key="6">
    <source>
        <dbReference type="ARBA" id="ARBA00023192"/>
    </source>
</evidence>
<dbReference type="AlphaFoldDB" id="A0A5C7I9G3"/>
<evidence type="ECO:0000256" key="3">
    <source>
        <dbReference type="ARBA" id="ARBA00022605"/>
    </source>
</evidence>
<evidence type="ECO:0000313" key="9">
    <source>
        <dbReference type="Proteomes" id="UP000323000"/>
    </source>
</evidence>
<organism evidence="8 9">
    <name type="scientific">Acer yangbiense</name>
    <dbReference type="NCBI Taxonomy" id="1000413"/>
    <lineage>
        <taxon>Eukaryota</taxon>
        <taxon>Viridiplantae</taxon>
        <taxon>Streptophyta</taxon>
        <taxon>Embryophyta</taxon>
        <taxon>Tracheophyta</taxon>
        <taxon>Spermatophyta</taxon>
        <taxon>Magnoliopsida</taxon>
        <taxon>eudicotyledons</taxon>
        <taxon>Gunneridae</taxon>
        <taxon>Pentapetalae</taxon>
        <taxon>rosids</taxon>
        <taxon>malvids</taxon>
        <taxon>Sapindales</taxon>
        <taxon>Sapindaceae</taxon>
        <taxon>Hippocastanoideae</taxon>
        <taxon>Acereae</taxon>
        <taxon>Acer</taxon>
    </lineage>
</organism>
<dbReference type="Proteomes" id="UP000323000">
    <property type="component" value="Chromosome 3"/>
</dbReference>
<keyword evidence="4" id="KW-0808">Transferase</keyword>
<protein>
    <recommendedName>
        <fullName evidence="7">Tryptophan synthase beta chain-like PALP domain-containing protein</fullName>
    </recommendedName>
</protein>
<dbReference type="PANTHER" id="PTHR10314">
    <property type="entry name" value="CYSTATHIONINE BETA-SYNTHASE"/>
    <property type="match status" value="1"/>
</dbReference>
<dbReference type="InterPro" id="IPR050214">
    <property type="entry name" value="Cys_Synth/Cystath_Beta-Synth"/>
</dbReference>
<gene>
    <name evidence="8" type="ORF">EZV62_007130</name>
</gene>
<keyword evidence="5" id="KW-0663">Pyridoxal phosphate</keyword>
<evidence type="ECO:0000256" key="5">
    <source>
        <dbReference type="ARBA" id="ARBA00022898"/>
    </source>
</evidence>
<sequence>MDLKHIFKDVDIDKSDNKGEVKLGRSRLGGEESSLTYQVRIQARIGYNMIKDAEDKGLITPGKTVLIEPTSGYIGIGLAFVSAARGYKFIVTMPSSMSLEKRIVLRAFGAEVHLTDPAKGYKGAIQKAEEILNSTPNGYILQQYGNPSNPKILVAAVGTGGTVTGAGSY</sequence>
<dbReference type="Gene3D" id="3.40.50.1100">
    <property type="match status" value="2"/>
</dbReference>
<comment type="cofactor">
    <cofactor evidence="1">
        <name>pyridoxal 5'-phosphate</name>
        <dbReference type="ChEBI" id="CHEBI:597326"/>
    </cofactor>
</comment>
<dbReference type="FunFam" id="3.40.50.1100:FF:000002">
    <property type="entry name" value="Cysteine synthase"/>
    <property type="match status" value="1"/>
</dbReference>
<evidence type="ECO:0000256" key="4">
    <source>
        <dbReference type="ARBA" id="ARBA00022679"/>
    </source>
</evidence>
<name>A0A5C7I9G3_9ROSI</name>
<dbReference type="GO" id="GO:0019344">
    <property type="term" value="P:cysteine biosynthetic process"/>
    <property type="evidence" value="ECO:0007669"/>
    <property type="project" value="UniProtKB-KW"/>
</dbReference>
<dbReference type="SUPFAM" id="SSF53686">
    <property type="entry name" value="Tryptophan synthase beta subunit-like PLP-dependent enzymes"/>
    <property type="match status" value="1"/>
</dbReference>
<evidence type="ECO:0000256" key="2">
    <source>
        <dbReference type="ARBA" id="ARBA00007103"/>
    </source>
</evidence>
<comment type="caution">
    <text evidence="8">The sequence shown here is derived from an EMBL/GenBank/DDBJ whole genome shotgun (WGS) entry which is preliminary data.</text>
</comment>
<dbReference type="Pfam" id="PF00291">
    <property type="entry name" value="PALP"/>
    <property type="match status" value="1"/>
</dbReference>
<keyword evidence="6" id="KW-0198">Cysteine biosynthesis</keyword>
<dbReference type="InterPro" id="IPR036052">
    <property type="entry name" value="TrpB-like_PALP_sf"/>
</dbReference>
<dbReference type="GO" id="GO:0016740">
    <property type="term" value="F:transferase activity"/>
    <property type="evidence" value="ECO:0007669"/>
    <property type="project" value="UniProtKB-KW"/>
</dbReference>
<accession>A0A5C7I9G3</accession>
<keyword evidence="9" id="KW-1185">Reference proteome</keyword>
<keyword evidence="3" id="KW-0028">Amino-acid biosynthesis</keyword>
<dbReference type="EMBL" id="VAHF01000003">
    <property type="protein sequence ID" value="TXG65855.1"/>
    <property type="molecule type" value="Genomic_DNA"/>
</dbReference>
<evidence type="ECO:0000313" key="8">
    <source>
        <dbReference type="EMBL" id="TXG65855.1"/>
    </source>
</evidence>
<comment type="similarity">
    <text evidence="2">Belongs to the cysteine synthase/cystathionine beta-synthase family.</text>
</comment>
<dbReference type="OrthoDB" id="10259545at2759"/>
<dbReference type="InterPro" id="IPR001926">
    <property type="entry name" value="TrpB-like_PALP"/>
</dbReference>
<evidence type="ECO:0000256" key="1">
    <source>
        <dbReference type="ARBA" id="ARBA00001933"/>
    </source>
</evidence>
<feature type="domain" description="Tryptophan synthase beta chain-like PALP" evidence="7">
    <location>
        <begin position="43"/>
        <end position="150"/>
    </location>
</feature>
<reference evidence="9" key="1">
    <citation type="journal article" date="2019" name="Gigascience">
        <title>De novo genome assembly of the endangered Acer yangbiense, a plant species with extremely small populations endemic to Yunnan Province, China.</title>
        <authorList>
            <person name="Yang J."/>
            <person name="Wariss H.M."/>
            <person name="Tao L."/>
            <person name="Zhang R."/>
            <person name="Yun Q."/>
            <person name="Hollingsworth P."/>
            <person name="Dao Z."/>
            <person name="Luo G."/>
            <person name="Guo H."/>
            <person name="Ma Y."/>
            <person name="Sun W."/>
        </authorList>
    </citation>
    <scope>NUCLEOTIDE SEQUENCE [LARGE SCALE GENOMIC DNA]</scope>
    <source>
        <strain evidence="9">cv. Malutang</strain>
    </source>
</reference>